<dbReference type="InterPro" id="IPR050534">
    <property type="entry name" value="Coronavir_polyprotein_1ab"/>
</dbReference>
<reference evidence="4 5" key="1">
    <citation type="submission" date="2020-07" db="EMBL/GenBank/DDBJ databases">
        <title>Sequencing the genomes of 1000 actinobacteria strains.</title>
        <authorList>
            <person name="Klenk H.-P."/>
        </authorList>
    </citation>
    <scope>NUCLEOTIDE SEQUENCE [LARGE SCALE GENOMIC DNA]</scope>
    <source>
        <strain evidence="4 5">DSM 22083</strain>
    </source>
</reference>
<evidence type="ECO:0000313" key="4">
    <source>
        <dbReference type="EMBL" id="NYE72134.1"/>
    </source>
</evidence>
<evidence type="ECO:0000313" key="5">
    <source>
        <dbReference type="Proteomes" id="UP000569914"/>
    </source>
</evidence>
<dbReference type="PANTHER" id="PTHR43788">
    <property type="entry name" value="DNA2/NAM7 HELICASE FAMILY MEMBER"/>
    <property type="match status" value="1"/>
</dbReference>
<dbReference type="NCBIfam" id="NF041492">
    <property type="entry name" value="MobF"/>
    <property type="match status" value="1"/>
</dbReference>
<feature type="domain" description="TrwC relaxase" evidence="2">
    <location>
        <begin position="11"/>
        <end position="373"/>
    </location>
</feature>
<dbReference type="Pfam" id="PF13604">
    <property type="entry name" value="AAA_30"/>
    <property type="match status" value="1"/>
</dbReference>
<dbReference type="Gene3D" id="3.40.50.300">
    <property type="entry name" value="P-loop containing nucleotide triphosphate hydrolases"/>
    <property type="match status" value="2"/>
</dbReference>
<dbReference type="InterPro" id="IPR027417">
    <property type="entry name" value="P-loop_NTPase"/>
</dbReference>
<dbReference type="Pfam" id="PF08751">
    <property type="entry name" value="TrwC"/>
    <property type="match status" value="1"/>
</dbReference>
<dbReference type="InterPro" id="IPR027785">
    <property type="entry name" value="UvrD-like_helicase_C"/>
</dbReference>
<dbReference type="InterPro" id="IPR014862">
    <property type="entry name" value="TrwC"/>
</dbReference>
<dbReference type="Proteomes" id="UP000569914">
    <property type="component" value="Unassembled WGS sequence"/>
</dbReference>
<dbReference type="Pfam" id="PF13538">
    <property type="entry name" value="UvrD_C_2"/>
    <property type="match status" value="1"/>
</dbReference>
<feature type="domain" description="UvrD-like helicase C-terminal" evidence="3">
    <location>
        <begin position="858"/>
        <end position="896"/>
    </location>
</feature>
<protein>
    <submittedName>
        <fullName evidence="4">Conjugative relaxase-like TrwC/TraI family protein</fullName>
    </submittedName>
</protein>
<dbReference type="SUPFAM" id="SSF52540">
    <property type="entry name" value="P-loop containing nucleoside triphosphate hydrolases"/>
    <property type="match status" value="2"/>
</dbReference>
<dbReference type="SUPFAM" id="SSF55464">
    <property type="entry name" value="Origin of replication-binding domain, RBD-like"/>
    <property type="match status" value="1"/>
</dbReference>
<feature type="region of interest" description="Disordered" evidence="1">
    <location>
        <begin position="1165"/>
        <end position="1192"/>
    </location>
</feature>
<evidence type="ECO:0000259" key="3">
    <source>
        <dbReference type="Pfam" id="PF13538"/>
    </source>
</evidence>
<dbReference type="AlphaFoldDB" id="A0A7Y9L9T9"/>
<proteinExistence type="predicted"/>
<organism evidence="4 5">
    <name type="scientific">Microlunatus parietis</name>
    <dbReference type="NCBI Taxonomy" id="682979"/>
    <lineage>
        <taxon>Bacteria</taxon>
        <taxon>Bacillati</taxon>
        <taxon>Actinomycetota</taxon>
        <taxon>Actinomycetes</taxon>
        <taxon>Propionibacteriales</taxon>
        <taxon>Propionibacteriaceae</taxon>
        <taxon>Microlunatus</taxon>
    </lineage>
</organism>
<comment type="caution">
    <text evidence="4">The sequence shown here is derived from an EMBL/GenBank/DDBJ whole genome shotgun (WGS) entry which is preliminary data.</text>
</comment>
<evidence type="ECO:0000259" key="2">
    <source>
        <dbReference type="Pfam" id="PF08751"/>
    </source>
</evidence>
<evidence type="ECO:0000256" key="1">
    <source>
        <dbReference type="SAM" id="MobiDB-lite"/>
    </source>
</evidence>
<sequence>MVMTIRVMSSGRGYEYLLKSVAAGDGDRDMGTPLTRYYTESGCPPGTWLGTGLASLDTGQGPALAAGDPVTEEQLTRLLGEGVHPVTGGKLGLAYPRLQPPRERIAARVAQLDASLTGTQRAEAIERIREEEIAKKPRTAVAGFDLTFSPPKSLSAVWGVADAGTQALIAQAHHAAMRDTLALLEARVAATRVGNGGIARMPVAGIIATAFDHYDSRAADPQLHTHVVVSNKVQGVDGRWRTLDSRTLHRATVALSASYNALLTDHTARLLGFSWGPVDRGRDRNVGWEIDGVPSALVTEFSRRTTGSTNEGSEGIAEATARLIEEYVAEHGRAPSKTTIAKLRQQATLETRPEKQLHSLAELTAQWRERATTVLGDDPTTWAQQLVAHGSDQSRLRADDLGLEQMHDIATVVLMEVGNRRATWTRWNLHAEAMRQIMGTRFATTGDRTAVLDQVVQYAEEQSLRLTPEYDRAVPDDYLSPDGSNRFQPVDRVAWTSQDILDAEERLLHQASAENAPVLSGRLVARHTARKIKGVRLAADQAAAVTAIARSGLTLDLLVGPAGTGKTTALRALHRAWTAAHGKDSVIGLAPSAAAAEVLGESLGVKAENTAKFLYEHHRDRWSLEPGQLVLVDEASLAGTLALDRITTHAAKVGAKVVLVGDWAQLSAVETGGAFGMLVRHRRSVPELTDVRRFAATWEKRASLALRHGNGAVLDTYEEHGRLHDGGLDVMLDAVYAAWRTDRAKGLSTLMIAGNGEAVAELNQRARADLIEAGQVETGGAALHDGTIAGVGDLVVTRRNERRLSTGRSWVKNGDRWQVTHRYQDGSLAVRRLGKGDIPRGKALVLPAGYVREDLELGYASTVHRAQGSTVDTAHALIDPETAARELLYVALTRGRLRNHAYVIQPDPHEVEPHLDSPEDKTRTEQLARVLARSDADLSATETLQLEVDRHSSLSTLLDEYDLLAREAQTERWAALLEIAPFPENVADDVFTRPYYEHLEGALARHEAAGHDVTAILTALAPSITPGEEQADLAAQLATRIDKATMNLARGRDAAPRRVAGLLPTPAGPIPDDMQAALSERQQLIEVAARRALRHALDADEDWTKRIGLAPTPQRARSAWLAHATTIALYRYRYDITEPAPLGNAKDITKAQQAAEYRAAAAALRRARSVSKQPDTTGPRRDAHRVEHHRRL</sequence>
<gene>
    <name evidence="4" type="ORF">BKA15_003463</name>
</gene>
<name>A0A7Y9L9T9_9ACTN</name>
<dbReference type="CDD" id="cd18809">
    <property type="entry name" value="SF1_C_RecD"/>
    <property type="match status" value="1"/>
</dbReference>
<accession>A0A7Y9L9T9</accession>
<keyword evidence="5" id="KW-1185">Reference proteome</keyword>
<dbReference type="EMBL" id="JACCBU010000001">
    <property type="protein sequence ID" value="NYE72134.1"/>
    <property type="molecule type" value="Genomic_DNA"/>
</dbReference>